<evidence type="ECO:0000313" key="2">
    <source>
        <dbReference type="Proteomes" id="UP000241290"/>
    </source>
</evidence>
<proteinExistence type="predicted"/>
<accession>A0A2P1JXP1</accession>
<sequence>MPNDVEHKMAMNQLVRERKKAGKPVWEYNLDLSFIELDPEENWEAYRDQVTYAIKNSAWYADKGKEDSTLWWIVDEFKDSENREHGSYVFDALYDEADHDRCWIRSH</sequence>
<dbReference type="RefSeq" id="YP_010059193.1">
    <property type="nucleotide sequence ID" value="NC_054724.1"/>
</dbReference>
<protein>
    <submittedName>
        <fullName evidence="1">Uncharacterized protein</fullName>
    </submittedName>
</protein>
<keyword evidence="2" id="KW-1185">Reference proteome</keyword>
<reference evidence="2" key="1">
    <citation type="submission" date="2018-02" db="EMBL/GenBank/DDBJ databases">
        <authorList>
            <person name="Cohen D.B."/>
            <person name="Kent A.D."/>
        </authorList>
    </citation>
    <scope>NUCLEOTIDE SEQUENCE [LARGE SCALE GENOMIC DNA]</scope>
</reference>
<name>A0A2P1JXP1_9CAUD</name>
<organism evidence="1 2">
    <name type="scientific">Rhodococcus phage Finch</name>
    <dbReference type="NCBI Taxonomy" id="2094144"/>
    <lineage>
        <taxon>Viruses</taxon>
        <taxon>Duplodnaviria</taxon>
        <taxon>Heunggongvirae</taxon>
        <taxon>Uroviricota</taxon>
        <taxon>Caudoviricetes</taxon>
        <taxon>Finchvirus</taxon>
        <taxon>Finchvirus finch</taxon>
    </lineage>
</organism>
<dbReference type="Proteomes" id="UP000241290">
    <property type="component" value="Genome"/>
</dbReference>
<dbReference type="GeneID" id="64766424"/>
<dbReference type="EMBL" id="MG962366">
    <property type="protein sequence ID" value="AVO25099.1"/>
    <property type="molecule type" value="Genomic_DNA"/>
</dbReference>
<evidence type="ECO:0000313" key="1">
    <source>
        <dbReference type="EMBL" id="AVO25099.1"/>
    </source>
</evidence>
<gene>
    <name evidence="1" type="primary">171</name>
    <name evidence="1" type="ORF">SEA_FINCH_171</name>
</gene>
<dbReference type="KEGG" id="vg:64766424"/>